<accession>A0A427TIL0</accession>
<dbReference type="RefSeq" id="WP_125481961.1">
    <property type="nucleotide sequence ID" value="NZ_RSFW01000029.1"/>
</dbReference>
<comment type="caution">
    <text evidence="2">The sequence shown here is derived from an EMBL/GenBank/DDBJ whole genome shotgun (WGS) entry which is preliminary data.</text>
</comment>
<feature type="region of interest" description="Disordered" evidence="1">
    <location>
        <begin position="48"/>
        <end position="73"/>
    </location>
</feature>
<proteinExistence type="predicted"/>
<organism evidence="2 3">
    <name type="scientific">Mesobacillus subterraneus</name>
    <dbReference type="NCBI Taxonomy" id="285983"/>
    <lineage>
        <taxon>Bacteria</taxon>
        <taxon>Bacillati</taxon>
        <taxon>Bacillota</taxon>
        <taxon>Bacilli</taxon>
        <taxon>Bacillales</taxon>
        <taxon>Bacillaceae</taxon>
        <taxon>Mesobacillus</taxon>
    </lineage>
</organism>
<dbReference type="EMBL" id="RSFW01000029">
    <property type="protein sequence ID" value="RSD23048.1"/>
    <property type="molecule type" value="Genomic_DNA"/>
</dbReference>
<sequence>MSEVDRTSDKIRCGSSGNVRRWQDFGQNPVWEQWKCPKMAGLRTKSGVGEVEMSEDGRTSDKIRWRSSENVRS</sequence>
<dbReference type="AlphaFoldDB" id="A0A427TIL0"/>
<feature type="compositionally biased region" description="Basic and acidic residues" evidence="1">
    <location>
        <begin position="55"/>
        <end position="73"/>
    </location>
</feature>
<dbReference type="OrthoDB" id="2947745at2"/>
<reference evidence="3" key="1">
    <citation type="submission" date="2018-12" db="EMBL/GenBank/DDBJ databases">
        <title>Bacillus chawlae sp. nov., Bacillus glennii sp. nov., and Bacillus saganii sp. nov. Isolated from the Vehicle Assembly Building at Kennedy Space Center where the Viking Spacecraft were Assembled.</title>
        <authorList>
            <person name="Seuylemezian A."/>
            <person name="Vaishampayan P."/>
        </authorList>
    </citation>
    <scope>NUCLEOTIDE SEQUENCE [LARGE SCALE GENOMIC DNA]</scope>
    <source>
        <strain evidence="3">DSM 13966</strain>
    </source>
</reference>
<protein>
    <submittedName>
        <fullName evidence="2">Uncharacterized protein</fullName>
    </submittedName>
</protein>
<gene>
    <name evidence="2" type="ORF">EJA10_20805</name>
</gene>
<evidence type="ECO:0000256" key="1">
    <source>
        <dbReference type="SAM" id="MobiDB-lite"/>
    </source>
</evidence>
<evidence type="ECO:0000313" key="3">
    <source>
        <dbReference type="Proteomes" id="UP000279911"/>
    </source>
</evidence>
<name>A0A427TIL0_9BACI</name>
<dbReference type="Proteomes" id="UP000279911">
    <property type="component" value="Unassembled WGS sequence"/>
</dbReference>
<evidence type="ECO:0000313" key="2">
    <source>
        <dbReference type="EMBL" id="RSD23048.1"/>
    </source>
</evidence>